<protein>
    <recommendedName>
        <fullName evidence="3 12">Shikimate dehydrogenase (NADP(+))</fullName>
        <shortName evidence="12">SDH</shortName>
        <ecNumber evidence="3 12">1.1.1.25</ecNumber>
    </recommendedName>
</protein>
<keyword evidence="4 12" id="KW-0028">Amino-acid biosynthesis</keyword>
<sequence length="464" mass="49749">MKKPVPLPRIGMRVIKTAVAVMVSYALFVPFGLTYRSELGGVLGQMGPLYACIACIICVQSTLGQTFQQGISRLIGVIVGGALGTATLLLGPLLDDPWVKMPVLGAVCVAGVWLCLLIRRPTACGMACILPCVILITGVTGVTRYYYAAARIIETVVGVAVALGVNAALPDHRPEPKRGEIDMQVEVTSTTRKLCIIGDPVDHSKSPVIQNTMLRALGLDYVYLWQRVPRGTCEQWLACAKYAGYAGFNATMPHKEDLVPLLDELDEDARLIGAVNTVCIRDGKTYGYNTDGAGFLRALADAEIDPAGKRVLVLGAGGAAKAVCLKLVQAGADVVVCNRTWEKAQALCDHDPAHLHPAGFDGETLAGQAAQCQLLVNCTSLGMEGTEGQFESFDFLDRLEPSVPVVDLIYAPPETELLRQARERGHKTVNGFGLLVNQAVLALEHFTQTKVDPAAMKDLLRDVL</sequence>
<feature type="binding site" evidence="12">
    <location>
        <position position="291"/>
    </location>
    <ligand>
        <name>shikimate</name>
        <dbReference type="ChEBI" id="CHEBI:36208"/>
    </ligand>
</feature>
<feature type="binding site" evidence="12">
    <location>
        <begin position="338"/>
        <end position="343"/>
    </location>
    <ligand>
        <name>NADP(+)</name>
        <dbReference type="ChEBI" id="CHEBI:58349"/>
    </ligand>
</feature>
<dbReference type="HAMAP" id="MF_00222">
    <property type="entry name" value="Shikimate_DH_AroE"/>
    <property type="match status" value="1"/>
</dbReference>
<dbReference type="PANTHER" id="PTHR21089:SF1">
    <property type="entry name" value="BIFUNCTIONAL 3-DEHYDROQUINATE DEHYDRATASE_SHIKIMATE DEHYDROGENASE, CHLOROPLASTIC"/>
    <property type="match status" value="1"/>
</dbReference>
<evidence type="ECO:0000256" key="13">
    <source>
        <dbReference type="SAM" id="Phobius"/>
    </source>
</evidence>
<keyword evidence="9 13" id="KW-0472">Membrane</keyword>
<evidence type="ECO:0000256" key="3">
    <source>
        <dbReference type="ARBA" id="ARBA00012962"/>
    </source>
</evidence>
<evidence type="ECO:0000256" key="11">
    <source>
        <dbReference type="ARBA" id="ARBA00049442"/>
    </source>
</evidence>
<comment type="subunit">
    <text evidence="12">Homodimer.</text>
</comment>
<evidence type="ECO:0000256" key="4">
    <source>
        <dbReference type="ARBA" id="ARBA00022605"/>
    </source>
</evidence>
<dbReference type="Pfam" id="PF08501">
    <property type="entry name" value="Shikimate_dh_N"/>
    <property type="match status" value="1"/>
</dbReference>
<feature type="transmembrane region" description="Helical" evidence="13">
    <location>
        <begin position="123"/>
        <end position="142"/>
    </location>
</feature>
<dbReference type="CDD" id="cd01065">
    <property type="entry name" value="NAD_bind_Shikimate_DH"/>
    <property type="match status" value="1"/>
</dbReference>
<dbReference type="NCBIfam" id="TIGR00507">
    <property type="entry name" value="aroE"/>
    <property type="match status" value="1"/>
</dbReference>
<feature type="domain" description="Integral membrane bound transporter" evidence="16">
    <location>
        <begin position="42"/>
        <end position="163"/>
    </location>
</feature>
<dbReference type="InterPro" id="IPR036291">
    <property type="entry name" value="NAD(P)-bd_dom_sf"/>
</dbReference>
<dbReference type="Gene3D" id="3.40.50.720">
    <property type="entry name" value="NAD(P)-binding Rossmann-like Domain"/>
    <property type="match status" value="1"/>
</dbReference>
<evidence type="ECO:0000256" key="5">
    <source>
        <dbReference type="ARBA" id="ARBA00022692"/>
    </source>
</evidence>
<feature type="transmembrane region" description="Helical" evidence="13">
    <location>
        <begin position="39"/>
        <end position="59"/>
    </location>
</feature>
<feature type="binding site" evidence="12">
    <location>
        <begin position="204"/>
        <end position="206"/>
    </location>
    <ligand>
        <name>shikimate</name>
        <dbReference type="ChEBI" id="CHEBI:36208"/>
    </ligand>
</feature>
<feature type="binding site" evidence="12">
    <location>
        <position position="276"/>
    </location>
    <ligand>
        <name>shikimate</name>
        <dbReference type="ChEBI" id="CHEBI:36208"/>
    </ligand>
</feature>
<evidence type="ECO:0000256" key="12">
    <source>
        <dbReference type="HAMAP-Rule" id="MF_00222"/>
    </source>
</evidence>
<dbReference type="InterPro" id="IPR046346">
    <property type="entry name" value="Aminoacid_DH-like_N_sf"/>
</dbReference>
<feature type="binding site" evidence="12">
    <location>
        <position position="267"/>
    </location>
    <ligand>
        <name>NADP(+)</name>
        <dbReference type="ChEBI" id="CHEBI:58349"/>
    </ligand>
</feature>
<evidence type="ECO:0000256" key="2">
    <source>
        <dbReference type="ARBA" id="ARBA00004871"/>
    </source>
</evidence>
<feature type="transmembrane region" description="Helical" evidence="13">
    <location>
        <begin position="71"/>
        <end position="91"/>
    </location>
</feature>
<keyword evidence="5 13" id="KW-0812">Transmembrane</keyword>
<feature type="transmembrane region" description="Helical" evidence="13">
    <location>
        <begin position="12"/>
        <end position="33"/>
    </location>
</feature>
<feature type="domain" description="Shikimate dehydrogenase substrate binding N-terminal" evidence="15">
    <location>
        <begin position="196"/>
        <end position="278"/>
    </location>
</feature>
<dbReference type="InterPro" id="IPR013708">
    <property type="entry name" value="Shikimate_DH-bd_N"/>
</dbReference>
<proteinExistence type="inferred from homology"/>
<keyword evidence="10 12" id="KW-0057">Aromatic amino acid biosynthesis</keyword>
<dbReference type="SUPFAM" id="SSF53223">
    <property type="entry name" value="Aminoacid dehydrogenase-like, N-terminal domain"/>
    <property type="match status" value="1"/>
</dbReference>
<gene>
    <name evidence="12 17" type="primary">aroE</name>
    <name evidence="17" type="ORF">WMO45_05600</name>
</gene>
<name>A0ABV1EQW6_9FIRM</name>
<evidence type="ECO:0000256" key="10">
    <source>
        <dbReference type="ARBA" id="ARBA00023141"/>
    </source>
</evidence>
<comment type="catalytic activity">
    <reaction evidence="11 12">
        <text>shikimate + NADP(+) = 3-dehydroshikimate + NADPH + H(+)</text>
        <dbReference type="Rhea" id="RHEA:17737"/>
        <dbReference type="ChEBI" id="CHEBI:15378"/>
        <dbReference type="ChEBI" id="CHEBI:16630"/>
        <dbReference type="ChEBI" id="CHEBI:36208"/>
        <dbReference type="ChEBI" id="CHEBI:57783"/>
        <dbReference type="ChEBI" id="CHEBI:58349"/>
        <dbReference type="EC" id="1.1.1.25"/>
    </reaction>
</comment>
<dbReference type="InterPro" id="IPR006151">
    <property type="entry name" value="Shikm_DH/Glu-tRNA_Rdtase"/>
</dbReference>
<evidence type="ECO:0000256" key="7">
    <source>
        <dbReference type="ARBA" id="ARBA00022989"/>
    </source>
</evidence>
<comment type="subcellular location">
    <subcellularLocation>
        <location evidence="1">Membrane</location>
        <topology evidence="1">Multi-pass membrane protein</topology>
    </subcellularLocation>
</comment>
<reference evidence="17 18" key="1">
    <citation type="submission" date="2024-03" db="EMBL/GenBank/DDBJ databases">
        <title>Human intestinal bacterial collection.</title>
        <authorList>
            <person name="Pauvert C."/>
            <person name="Hitch T.C.A."/>
            <person name="Clavel T."/>
        </authorList>
    </citation>
    <scope>NUCLEOTIDE SEQUENCE [LARGE SCALE GENOMIC DNA]</scope>
    <source>
        <strain evidence="17 18">CLA-AP-H34</strain>
    </source>
</reference>
<comment type="function">
    <text evidence="12">Involved in the biosynthesis of the chorismate, which leads to the biosynthesis of aromatic amino acids. Catalyzes the reversible NADPH linked reduction of 3-dehydroshikimate (DHSA) to yield shikimate (SA).</text>
</comment>
<feature type="binding site" evidence="12">
    <location>
        <position position="251"/>
    </location>
    <ligand>
        <name>shikimate</name>
        <dbReference type="ChEBI" id="CHEBI:36208"/>
    </ligand>
</feature>
<dbReference type="GO" id="GO:0004764">
    <property type="term" value="F:shikimate 3-dehydrogenase (NADP+) activity"/>
    <property type="evidence" value="ECO:0007669"/>
    <property type="project" value="UniProtKB-EC"/>
</dbReference>
<evidence type="ECO:0000256" key="1">
    <source>
        <dbReference type="ARBA" id="ARBA00004141"/>
    </source>
</evidence>
<comment type="pathway">
    <text evidence="2 12">Metabolic intermediate biosynthesis; chorismate biosynthesis; chorismate from D-erythrose 4-phosphate and phosphoenolpyruvate: step 4/7.</text>
</comment>
<dbReference type="Pfam" id="PF13515">
    <property type="entry name" value="FUSC_2"/>
    <property type="match status" value="1"/>
</dbReference>
<comment type="caution">
    <text evidence="17">The sequence shown here is derived from an EMBL/GenBank/DDBJ whole genome shotgun (WGS) entry which is preliminary data.</text>
</comment>
<evidence type="ECO:0000259" key="16">
    <source>
        <dbReference type="Pfam" id="PF13515"/>
    </source>
</evidence>
<feature type="domain" description="Quinate/shikimate 5-dehydrogenase/glutamyl-tRNA reductase" evidence="14">
    <location>
        <begin position="306"/>
        <end position="350"/>
    </location>
</feature>
<keyword evidence="8 12" id="KW-0560">Oxidoreductase</keyword>
<keyword evidence="18" id="KW-1185">Reference proteome</keyword>
<dbReference type="EC" id="1.1.1.25" evidence="3 12"/>
<accession>A0ABV1EQW6</accession>
<evidence type="ECO:0000256" key="8">
    <source>
        <dbReference type="ARBA" id="ARBA00023002"/>
    </source>
</evidence>
<dbReference type="InterPro" id="IPR022893">
    <property type="entry name" value="Shikimate_DH_fam"/>
</dbReference>
<evidence type="ECO:0000259" key="15">
    <source>
        <dbReference type="Pfam" id="PF08501"/>
    </source>
</evidence>
<dbReference type="PANTHER" id="PTHR21089">
    <property type="entry name" value="SHIKIMATE DEHYDROGENASE"/>
    <property type="match status" value="1"/>
</dbReference>
<comment type="similarity">
    <text evidence="12">Belongs to the shikimate dehydrogenase family.</text>
</comment>
<organism evidence="17 18">
    <name type="scientific">Flavonifractor hominis</name>
    <dbReference type="NCBI Taxonomy" id="3133178"/>
    <lineage>
        <taxon>Bacteria</taxon>
        <taxon>Bacillati</taxon>
        <taxon>Bacillota</taxon>
        <taxon>Clostridia</taxon>
        <taxon>Eubacteriales</taxon>
        <taxon>Oscillospiraceae</taxon>
        <taxon>Flavonifractor</taxon>
    </lineage>
</organism>
<dbReference type="EMBL" id="JBBMFT010000002">
    <property type="protein sequence ID" value="MEQ2455991.1"/>
    <property type="molecule type" value="Genomic_DNA"/>
</dbReference>
<dbReference type="InterPro" id="IPR011342">
    <property type="entry name" value="Shikimate_DH"/>
</dbReference>
<keyword evidence="6 12" id="KW-0521">NADP</keyword>
<evidence type="ECO:0000313" key="17">
    <source>
        <dbReference type="EMBL" id="MEQ2455991.1"/>
    </source>
</evidence>
<dbReference type="SUPFAM" id="SSF51735">
    <property type="entry name" value="NAD(P)-binding Rossmann-fold domains"/>
    <property type="match status" value="1"/>
</dbReference>
<feature type="binding site" evidence="12">
    <location>
        <position position="410"/>
    </location>
    <ligand>
        <name>shikimate</name>
        <dbReference type="ChEBI" id="CHEBI:36208"/>
    </ligand>
</feature>
<feature type="binding site" evidence="12">
    <location>
        <position position="408"/>
    </location>
    <ligand>
        <name>NADP(+)</name>
        <dbReference type="ChEBI" id="CHEBI:58349"/>
    </ligand>
</feature>
<feature type="binding site" evidence="12">
    <location>
        <position position="438"/>
    </location>
    <ligand>
        <name>shikimate</name>
        <dbReference type="ChEBI" id="CHEBI:36208"/>
    </ligand>
</feature>
<evidence type="ECO:0000256" key="6">
    <source>
        <dbReference type="ARBA" id="ARBA00022857"/>
    </source>
</evidence>
<dbReference type="Pfam" id="PF01488">
    <property type="entry name" value="Shikimate_DH"/>
    <property type="match status" value="1"/>
</dbReference>
<dbReference type="InterPro" id="IPR049453">
    <property type="entry name" value="Memb_transporter_dom"/>
</dbReference>
<evidence type="ECO:0000313" key="18">
    <source>
        <dbReference type="Proteomes" id="UP001440599"/>
    </source>
</evidence>
<feature type="binding site" evidence="12">
    <location>
        <position position="431"/>
    </location>
    <ligand>
        <name>NADP(+)</name>
        <dbReference type="ChEBI" id="CHEBI:58349"/>
    </ligand>
</feature>
<feature type="transmembrane region" description="Helical" evidence="13">
    <location>
        <begin position="97"/>
        <end position="116"/>
    </location>
</feature>
<keyword evidence="7 13" id="KW-1133">Transmembrane helix</keyword>
<dbReference type="Gene3D" id="3.40.50.10860">
    <property type="entry name" value="Leucine Dehydrogenase, chain A, domain 1"/>
    <property type="match status" value="1"/>
</dbReference>
<dbReference type="RefSeq" id="WP_349139576.1">
    <property type="nucleotide sequence ID" value="NZ_JBBMFT010000002.1"/>
</dbReference>
<feature type="binding site" evidence="12">
    <location>
        <begin position="315"/>
        <end position="319"/>
    </location>
    <ligand>
        <name>NADP(+)</name>
        <dbReference type="ChEBI" id="CHEBI:58349"/>
    </ligand>
</feature>
<evidence type="ECO:0000259" key="14">
    <source>
        <dbReference type="Pfam" id="PF01488"/>
    </source>
</evidence>
<dbReference type="Proteomes" id="UP001440599">
    <property type="component" value="Unassembled WGS sequence"/>
</dbReference>
<evidence type="ECO:0000256" key="9">
    <source>
        <dbReference type="ARBA" id="ARBA00023136"/>
    </source>
</evidence>
<feature type="active site" description="Proton acceptor" evidence="12">
    <location>
        <position position="255"/>
    </location>
</feature>